<name>A0A645C3L1_9ZZZZ</name>
<dbReference type="EMBL" id="VSSQ01023160">
    <property type="protein sequence ID" value="MPM69923.1"/>
    <property type="molecule type" value="Genomic_DNA"/>
</dbReference>
<proteinExistence type="predicted"/>
<reference evidence="1" key="1">
    <citation type="submission" date="2019-08" db="EMBL/GenBank/DDBJ databases">
        <authorList>
            <person name="Kucharzyk K."/>
            <person name="Murdoch R.W."/>
            <person name="Higgins S."/>
            <person name="Loffler F."/>
        </authorList>
    </citation>
    <scope>NUCLEOTIDE SEQUENCE</scope>
</reference>
<organism evidence="1">
    <name type="scientific">bioreactor metagenome</name>
    <dbReference type="NCBI Taxonomy" id="1076179"/>
    <lineage>
        <taxon>unclassified sequences</taxon>
        <taxon>metagenomes</taxon>
        <taxon>ecological metagenomes</taxon>
    </lineage>
</organism>
<gene>
    <name evidence="1" type="ORF">SDC9_116871</name>
</gene>
<comment type="caution">
    <text evidence="1">The sequence shown here is derived from an EMBL/GenBank/DDBJ whole genome shotgun (WGS) entry which is preliminary data.</text>
</comment>
<sequence length="207" mass="23626">MGSNGELAVYNYYEKKIYIFDKAGARTGEAEVGESWDGLLSFDRNNKLYVLLQYLEKNENKENILLKRQLRIYDPQSNTLKEQSGIVEIKGDSKYLIGETIDKIVIDSKGNIYCLKVSEEVEVLDTKLKNVATIQGRKFLDADIDEEDNIVGLCYDASSEAYIEKVSGREHKSIWKKSYSQSDIPESIYYNIKNKTLYELTSQGIAS</sequence>
<dbReference type="AlphaFoldDB" id="A0A645C3L1"/>
<evidence type="ECO:0000313" key="1">
    <source>
        <dbReference type="EMBL" id="MPM69923.1"/>
    </source>
</evidence>
<dbReference type="SUPFAM" id="SSF63829">
    <property type="entry name" value="Calcium-dependent phosphotriesterase"/>
    <property type="match status" value="1"/>
</dbReference>
<protein>
    <submittedName>
        <fullName evidence="1">Uncharacterized protein</fullName>
    </submittedName>
</protein>
<accession>A0A645C3L1</accession>